<feature type="domain" description="Zinc-finger" evidence="7">
    <location>
        <begin position="1349"/>
        <end position="1454"/>
    </location>
</feature>
<feature type="compositionally biased region" description="Low complexity" evidence="6">
    <location>
        <begin position="841"/>
        <end position="866"/>
    </location>
</feature>
<evidence type="ECO:0000256" key="4">
    <source>
        <dbReference type="ARBA" id="ARBA00023242"/>
    </source>
</evidence>
<feature type="compositionally biased region" description="Basic and acidic residues" evidence="6">
    <location>
        <begin position="1270"/>
        <end position="1284"/>
    </location>
</feature>
<feature type="compositionally biased region" description="Polar residues" evidence="6">
    <location>
        <begin position="534"/>
        <end position="543"/>
    </location>
</feature>
<feature type="region of interest" description="Disordered" evidence="6">
    <location>
        <begin position="176"/>
        <end position="252"/>
    </location>
</feature>
<keyword evidence="9" id="KW-1185">Reference proteome</keyword>
<feature type="compositionally biased region" description="Acidic residues" evidence="6">
    <location>
        <begin position="1328"/>
        <end position="1342"/>
    </location>
</feature>
<dbReference type="PANTHER" id="PTHR45615">
    <property type="entry name" value="MYOSIN HEAVY CHAIN, NON-MUSCLE"/>
    <property type="match status" value="1"/>
</dbReference>
<feature type="compositionally biased region" description="Low complexity" evidence="6">
    <location>
        <begin position="1302"/>
        <end position="1311"/>
    </location>
</feature>
<feature type="compositionally biased region" description="Low complexity" evidence="6">
    <location>
        <begin position="922"/>
        <end position="933"/>
    </location>
</feature>
<organism evidence="8 9">
    <name type="scientific">Dunaliella salina</name>
    <name type="common">Green alga</name>
    <name type="synonym">Protococcus salinus</name>
    <dbReference type="NCBI Taxonomy" id="3046"/>
    <lineage>
        <taxon>Eukaryota</taxon>
        <taxon>Viridiplantae</taxon>
        <taxon>Chlorophyta</taxon>
        <taxon>core chlorophytes</taxon>
        <taxon>Chlorophyceae</taxon>
        <taxon>CS clade</taxon>
        <taxon>Chlamydomonadales</taxon>
        <taxon>Dunaliellaceae</taxon>
        <taxon>Dunaliella</taxon>
    </lineage>
</organism>
<feature type="region of interest" description="Disordered" evidence="6">
    <location>
        <begin position="534"/>
        <end position="722"/>
    </location>
</feature>
<reference evidence="8" key="1">
    <citation type="submission" date="2017-08" db="EMBL/GenBank/DDBJ databases">
        <authorList>
            <person name="Polle J.E."/>
            <person name="Barry K."/>
            <person name="Cushman J."/>
            <person name="Schmutz J."/>
            <person name="Tran D."/>
            <person name="Hathwaick L.T."/>
            <person name="Yim W.C."/>
            <person name="Jenkins J."/>
            <person name="Mckie-Krisberg Z.M."/>
            <person name="Prochnik S."/>
            <person name="Lindquist E."/>
            <person name="Dockter R.B."/>
            <person name="Adam C."/>
            <person name="Molina H."/>
            <person name="Bunkerborg J."/>
            <person name="Jin E."/>
            <person name="Buchheim M."/>
            <person name="Magnuson J."/>
        </authorList>
    </citation>
    <scope>NUCLEOTIDE SEQUENCE</scope>
    <source>
        <strain evidence="8">CCAP 19/18</strain>
    </source>
</reference>
<dbReference type="PANTHER" id="PTHR45615:SF63">
    <property type="entry name" value="CHROMOSOME UNDETERMINED SCAFFOLD_10, WHOLE GENOME SHOTGUN SEQUENCE"/>
    <property type="match status" value="1"/>
</dbReference>
<evidence type="ECO:0000256" key="6">
    <source>
        <dbReference type="SAM" id="MobiDB-lite"/>
    </source>
</evidence>
<feature type="compositionally biased region" description="Low complexity" evidence="6">
    <location>
        <begin position="702"/>
        <end position="717"/>
    </location>
</feature>
<dbReference type="EMBL" id="MU069581">
    <property type="protein sequence ID" value="KAF5838363.1"/>
    <property type="molecule type" value="Genomic_DNA"/>
</dbReference>
<feature type="compositionally biased region" description="Basic and acidic residues" evidence="6">
    <location>
        <begin position="912"/>
        <end position="921"/>
    </location>
</feature>
<feature type="compositionally biased region" description="Low complexity" evidence="6">
    <location>
        <begin position="1202"/>
        <end position="1217"/>
    </location>
</feature>
<feature type="compositionally biased region" description="Pro residues" evidence="6">
    <location>
        <begin position="611"/>
        <end position="622"/>
    </location>
</feature>
<evidence type="ECO:0000256" key="2">
    <source>
        <dbReference type="ARBA" id="ARBA00023015"/>
    </source>
</evidence>
<evidence type="ECO:0000256" key="5">
    <source>
        <dbReference type="SAM" id="Coils"/>
    </source>
</evidence>
<keyword evidence="3" id="KW-0804">Transcription</keyword>
<feature type="compositionally biased region" description="Polar residues" evidence="6">
    <location>
        <begin position="625"/>
        <end position="646"/>
    </location>
</feature>
<feature type="compositionally biased region" description="Basic and acidic residues" evidence="6">
    <location>
        <begin position="1155"/>
        <end position="1164"/>
    </location>
</feature>
<feature type="coiled-coil region" evidence="5">
    <location>
        <begin position="307"/>
        <end position="489"/>
    </location>
</feature>
<protein>
    <recommendedName>
        <fullName evidence="7">Zinc-finger domain-containing protein</fullName>
    </recommendedName>
</protein>
<feature type="compositionally biased region" description="Low complexity" evidence="6">
    <location>
        <begin position="874"/>
        <end position="909"/>
    </location>
</feature>
<evidence type="ECO:0000256" key="3">
    <source>
        <dbReference type="ARBA" id="ARBA00023163"/>
    </source>
</evidence>
<name>A0ABQ7GUU0_DUNSA</name>
<dbReference type="Pfam" id="PF10497">
    <property type="entry name" value="zf-4CXXC_R1"/>
    <property type="match status" value="1"/>
</dbReference>
<evidence type="ECO:0000256" key="1">
    <source>
        <dbReference type="ARBA" id="ARBA00004123"/>
    </source>
</evidence>
<evidence type="ECO:0000313" key="8">
    <source>
        <dbReference type="EMBL" id="KAF5838363.1"/>
    </source>
</evidence>
<evidence type="ECO:0000313" key="9">
    <source>
        <dbReference type="Proteomes" id="UP000815325"/>
    </source>
</evidence>
<sequence>MRSQFGVSTLELENVPTIRVYWRNGSASKMTRKRTKMQQMLSVHGLAQGPRQVVNYVQASLLQQVVKVTMLLPGNNGEQEEREIWTAAQEQHPQQQQQQQQQQDCELAAAFDLSEGEERGAGEDLVGRGSAKGDSKSGALAQNDEQEDVLDIPPASCAAKAGVTDVVDKVQDLDEQQREQQGGASGAGDAEKLRPNAHPKGPCAVGHQMREPCLGVVRGERNGQLPDGEGVQKGCFVSSDEEEDDQPNLTKEEEKVVYSSASGNPALQAALAKVFLVTLEHSGRQRQKLKSAKQRIKLEREAHHVEMQKMQSERDGMASQMALLQETAAARESALSKARSDALSEKVEMELKLSQIQAQYEEAIGELRRQLVEAQSHADDVTRSLNSCKEQRHELKADLEQSYAKSKSLSKEMQDKDGLIKAAQEQRHKLEAELEQSCAKSRSLAKESQDKGDLLKAAQDQTQALAAQLEGSQDKIEALEAALKGKDARIFAIWRQLQLWEAYREQLHCQRQLQQQPQPLPPFPPRQSPLEQLSEQFSASHQEQPPTPSIPQPPPRSHPMPQPHPHMRDQFAQHQEQPPTPFAYQPQPRSHPLPQPHPHMRNQPAQHQEQPPTPSVSPPQPKAQPHSQSHPQTCSQPAGPMTSSTAVALAAQSRASPRAEAAAGAAGPTTNAPAGNAPLPSHAGVAAPGPLQIALPPPTALPPSASARSLSPASAPATESRGTLKGIETLVGIPQPWPHLQEITHLIHRMPKGLPDVPKEMVGRLHASLCRPASQYPDRLAWIESLPVVQKQQMRQLLLAIALQRGCQGSSMSQQQQQQQQQWQHRLQQQQLRLQELGPHQRLQLQQQQQRQEQHQQQGSQRVQQQKPGHGCEQVQPRRQQHQQHQQQESLPRQHAQQQQGQQQLQQQLPKTLREQQEISHEQQSQNHAEQQQGPSSSTDRCQLRWQRYLQYLHSTGSAGGAGADAMCVGGASVGGARNAASIEPNQKCCAKSGSTGGAGGPLGPETGASGRESGNAQGGCASRSQIEGSPAAQGCASETGPGGGGVGSGAGAASGGSGGGSGGGGGAAAAAAGGGGGNSGGSGRGDGGGDSGAGGGSHDADGGKSALGVGEAAGGRECHGEQCMKANVVQGDGSRAASVAAGGCTNVQGNRRGARADQEDLARVHGGGSRAARVAAGGSADVQNSGARASADQEDPGRVQGDGSRAASGAAGGSADVQNSGARAKADQEDLAVDAKGAQRKGKATSADKLEEYVHKGLLHCVDPSGSPDAHKRPSPDAQEEGRGKRRRLLPQIHLKDGVLGDESGSGLDDGALEQGDRDSSGGAEDCSMEEDGDDSSDVDYEGVQKEAEKGPLCHGHRHASAPFVKCSLPRCGKVFCVACAWNRNGEDAVASSATGCWVCPCCRDSNGSKGCGPGCAGCCVCSRCRKKQGLPATGMLYNTATASGFSNVHDYLVHINTGEDAAMIQARKSQHWWGIGIVSAQGERVRAVAGSPSGLQRAGHRRRPGKAHKVEAARHAAGSVSGAEHGSGGHDDQRAWVCCDLCSKWRCASPGFASQMADSNIQFRCPMLEGATCEDQCDWEYEEEQHHRLLQAAGAEQTALPHPRQAPHTLEAGRLPEDGLELRTCSVADLKAQELQLLRKRRELEEKLRQQQ</sequence>
<feature type="compositionally biased region" description="Low complexity" evidence="6">
    <location>
        <begin position="1171"/>
        <end position="1181"/>
    </location>
</feature>
<feature type="region of interest" description="Disordered" evidence="6">
    <location>
        <begin position="841"/>
        <end position="940"/>
    </location>
</feature>
<dbReference type="CDD" id="cd15517">
    <property type="entry name" value="PHD_TCF19_like"/>
    <property type="match status" value="1"/>
</dbReference>
<feature type="region of interest" description="Disordered" evidence="6">
    <location>
        <begin position="1133"/>
        <end position="1342"/>
    </location>
</feature>
<feature type="region of interest" description="Disordered" evidence="6">
    <location>
        <begin position="117"/>
        <end position="148"/>
    </location>
</feature>
<comment type="subcellular location">
    <subcellularLocation>
        <location evidence="1">Nucleus</location>
    </subcellularLocation>
</comment>
<keyword evidence="2" id="KW-0805">Transcription regulation</keyword>
<feature type="region of interest" description="Disordered" evidence="6">
    <location>
        <begin position="990"/>
        <end position="1119"/>
    </location>
</feature>
<comment type="caution">
    <text evidence="8">The sequence shown here is derived from an EMBL/GenBank/DDBJ whole genome shotgun (WGS) entry which is preliminary data.</text>
</comment>
<accession>A0ABQ7GUU0</accession>
<feature type="compositionally biased region" description="Pro residues" evidence="6">
    <location>
        <begin position="545"/>
        <end position="564"/>
    </location>
</feature>
<keyword evidence="4" id="KW-0539">Nucleus</keyword>
<feature type="compositionally biased region" description="Gly residues" evidence="6">
    <location>
        <begin position="1041"/>
        <end position="1098"/>
    </location>
</feature>
<gene>
    <name evidence="8" type="ORF">DUNSADRAFT_2973</name>
</gene>
<keyword evidence="5" id="KW-0175">Coiled coil</keyword>
<evidence type="ECO:0000259" key="7">
    <source>
        <dbReference type="Pfam" id="PF10497"/>
    </source>
</evidence>
<dbReference type="Proteomes" id="UP000815325">
    <property type="component" value="Unassembled WGS sequence"/>
</dbReference>
<proteinExistence type="predicted"/>
<feature type="compositionally biased region" description="Basic and acidic residues" evidence="6">
    <location>
        <begin position="1247"/>
        <end position="1256"/>
    </location>
</feature>
<feature type="compositionally biased region" description="Low complexity" evidence="6">
    <location>
        <begin position="650"/>
        <end position="678"/>
    </location>
</feature>
<feature type="compositionally biased region" description="Basic and acidic residues" evidence="6">
    <location>
        <begin position="117"/>
        <end position="135"/>
    </location>
</feature>
<dbReference type="InterPro" id="IPR018866">
    <property type="entry name" value="Znf-4CXXC_R1"/>
</dbReference>